<feature type="compositionally biased region" description="Basic residues" evidence="1">
    <location>
        <begin position="95"/>
        <end position="107"/>
    </location>
</feature>
<dbReference type="OrthoDB" id="10250282at2759"/>
<organism evidence="2 3">
    <name type="scientific">Talaromyces islandicus</name>
    <name type="common">Penicillium islandicum</name>
    <dbReference type="NCBI Taxonomy" id="28573"/>
    <lineage>
        <taxon>Eukaryota</taxon>
        <taxon>Fungi</taxon>
        <taxon>Dikarya</taxon>
        <taxon>Ascomycota</taxon>
        <taxon>Pezizomycotina</taxon>
        <taxon>Eurotiomycetes</taxon>
        <taxon>Eurotiomycetidae</taxon>
        <taxon>Eurotiales</taxon>
        <taxon>Trichocomaceae</taxon>
        <taxon>Talaromyces</taxon>
        <taxon>Talaromyces sect. Islandici</taxon>
    </lineage>
</organism>
<feature type="region of interest" description="Disordered" evidence="1">
    <location>
        <begin position="1"/>
        <end position="44"/>
    </location>
</feature>
<accession>A0A0U1LP00</accession>
<dbReference type="PANTHER" id="PTHR47431:SF5">
    <property type="entry name" value="ZN(II)2CYS6 TRANSCRIPTION FACTOR (EUROFUNG)"/>
    <property type="match status" value="1"/>
</dbReference>
<feature type="compositionally biased region" description="Polar residues" evidence="1">
    <location>
        <begin position="213"/>
        <end position="226"/>
    </location>
</feature>
<name>A0A0U1LP00_TALIS</name>
<dbReference type="Proteomes" id="UP000054383">
    <property type="component" value="Unassembled WGS sequence"/>
</dbReference>
<protein>
    <submittedName>
        <fullName evidence="2">Beta-galactosidase</fullName>
    </submittedName>
</protein>
<feature type="region of interest" description="Disordered" evidence="1">
    <location>
        <begin position="92"/>
        <end position="129"/>
    </location>
</feature>
<gene>
    <name evidence="2" type="ORF">PISL3812_01336</name>
</gene>
<evidence type="ECO:0000256" key="1">
    <source>
        <dbReference type="SAM" id="MobiDB-lite"/>
    </source>
</evidence>
<feature type="compositionally biased region" description="Low complexity" evidence="1">
    <location>
        <begin position="1"/>
        <end position="35"/>
    </location>
</feature>
<proteinExistence type="predicted"/>
<evidence type="ECO:0000313" key="2">
    <source>
        <dbReference type="EMBL" id="CRG83987.1"/>
    </source>
</evidence>
<evidence type="ECO:0000313" key="3">
    <source>
        <dbReference type="Proteomes" id="UP000054383"/>
    </source>
</evidence>
<dbReference type="PANTHER" id="PTHR47431">
    <property type="entry name" value="ZN(II)2CYS6 TRANSCRIPTION FACTOR (EUROFUNG)-RELATED"/>
    <property type="match status" value="1"/>
</dbReference>
<dbReference type="OMA" id="YAHTFAQ"/>
<keyword evidence="3" id="KW-1185">Reference proteome</keyword>
<dbReference type="STRING" id="28573.A0A0U1LP00"/>
<dbReference type="CDD" id="cd12148">
    <property type="entry name" value="fungal_TF_MHR"/>
    <property type="match status" value="1"/>
</dbReference>
<sequence>MVLDQPQQQQQHFQQQQPFQQQQQQPHFQQVHLQQPIQPEDNKLPGQSVARRKFAKPPVKVACLACDLAESDISDLGICFLVERREHGVTDRSHVQVKRGGPRKKKVAVPTPEPGELSQPNEWHPPGVPPTRYDETDGVFSQIDPLSLPGAGLRHLDFASDVHVQGMFEGIFITREVGNHATSLRQLNAYYDFIHPYFPILPPRVTHPGPDQPLNNANSHPTTPSEEPTLVYQPASPLSSAISAILALVPHPNDPDSMSPGSIMLRRSYAQAFAQLATTSIEADGELIDSTTQPSQALNYAQPSINREPFHPRAPVELEGILALLVLCIYEYAQRGNLMKMRYRAGQAWVIAMNLSLYALGPENDEFSEARRRAWWMTYFCILQGSIASVTPPTVIINDPRFTTPYPHFTSDPEGWPLLIQAQQVLVTASQFTIDLNKCLKSRSNMPWIYEQMKQLDAWASTVMLQASNQLSVSPTASPDVDDEFLTARCVRAITKMKLSSAQIKTHRFQAFSDIPIFIKKHFDLTTANSSIDDPYQQLANNGREVNPLACQCHTFDTPSHVLAAAYTGSPSESSTSGASESLHRHYCWLGPGFPFTSQHSANVCLRAGLMISHTLQSLPYPLQFRHSDRGVPGPRLDPFADPSLLDPRAQLTRTMPSFASCVMQGSYALLMIFYKTRVVKDGSSGLEYDAEGFPSTERLVDELRMGLERIVGAISNYSRAFEALDGMRDGIEGAIHTAFAQR</sequence>
<dbReference type="EMBL" id="CVMT01000001">
    <property type="protein sequence ID" value="CRG83987.1"/>
    <property type="molecule type" value="Genomic_DNA"/>
</dbReference>
<reference evidence="2 3" key="1">
    <citation type="submission" date="2015-04" db="EMBL/GenBank/DDBJ databases">
        <authorList>
            <person name="Syromyatnikov M.Y."/>
            <person name="Popov V.N."/>
        </authorList>
    </citation>
    <scope>NUCLEOTIDE SEQUENCE [LARGE SCALE GENOMIC DNA]</scope>
    <source>
        <strain evidence="2">WF-38-12</strain>
    </source>
</reference>
<dbReference type="AlphaFoldDB" id="A0A0U1LP00"/>
<feature type="region of interest" description="Disordered" evidence="1">
    <location>
        <begin position="204"/>
        <end position="230"/>
    </location>
</feature>